<evidence type="ECO:0000256" key="6">
    <source>
        <dbReference type="ARBA" id="ARBA00023136"/>
    </source>
</evidence>
<evidence type="ECO:0000256" key="5">
    <source>
        <dbReference type="ARBA" id="ARBA00023033"/>
    </source>
</evidence>
<keyword evidence="2 8" id="KW-0812">Transmembrane</keyword>
<accession>A0A2K0TUS3</accession>
<comment type="similarity">
    <text evidence="7">Belongs to the anthrone oxygenase family.</text>
</comment>
<evidence type="ECO:0008006" key="11">
    <source>
        <dbReference type="Google" id="ProtNLM"/>
    </source>
</evidence>
<sequence length="184" mass="19788">MATKRDAAAAPAAPARGPVDVGVLAVTVVMGAMMSLSAFAVPVILDTNPVDGVHTVRQWVRVYHYGHIYLPALCVATTGLYAFEALRKRSQGKYQWVRYALAAISTLVMVPFTWIFMTPTNNTLFALEAAATASDLGALADTPGAVVRSLVVRWAWLHVTRSLTPLFGAYLGFTGLLCEMRSSA</sequence>
<gene>
    <name evidence="9" type="ORF">THARTR1_09961</name>
</gene>
<dbReference type="AlphaFoldDB" id="A0A2K0TUS3"/>
<evidence type="ECO:0000256" key="4">
    <source>
        <dbReference type="ARBA" id="ARBA00023002"/>
    </source>
</evidence>
<dbReference type="InterPro" id="IPR013901">
    <property type="entry name" value="Anthrone_oxy"/>
</dbReference>
<proteinExistence type="inferred from homology"/>
<comment type="subcellular location">
    <subcellularLocation>
        <location evidence="1">Membrane</location>
        <topology evidence="1">Multi-pass membrane protein</topology>
    </subcellularLocation>
</comment>
<name>A0A2K0TUS3_TRIHA</name>
<reference evidence="9 10" key="1">
    <citation type="submission" date="2017-02" db="EMBL/GenBank/DDBJ databases">
        <title>Genomes of Trichoderma spp. with biocontrol activity.</title>
        <authorList>
            <person name="Gardiner D."/>
            <person name="Kazan K."/>
            <person name="Vos C."/>
            <person name="Harvey P."/>
        </authorList>
    </citation>
    <scope>NUCLEOTIDE SEQUENCE [LARGE SCALE GENOMIC DNA]</scope>
    <source>
        <strain evidence="9 10">Tr1</strain>
    </source>
</reference>
<dbReference type="EMBL" id="MTYI01000199">
    <property type="protein sequence ID" value="PNP49293.1"/>
    <property type="molecule type" value="Genomic_DNA"/>
</dbReference>
<evidence type="ECO:0000256" key="8">
    <source>
        <dbReference type="SAM" id="Phobius"/>
    </source>
</evidence>
<feature type="transmembrane region" description="Helical" evidence="8">
    <location>
        <begin position="65"/>
        <end position="84"/>
    </location>
</feature>
<dbReference type="Proteomes" id="UP000236290">
    <property type="component" value="Unassembled WGS sequence"/>
</dbReference>
<protein>
    <recommendedName>
        <fullName evidence="11">DUF1772 domain-containing protein</fullName>
    </recommendedName>
</protein>
<evidence type="ECO:0000256" key="2">
    <source>
        <dbReference type="ARBA" id="ARBA00022692"/>
    </source>
</evidence>
<dbReference type="Pfam" id="PF08592">
    <property type="entry name" value="Anthrone_oxy"/>
    <property type="match status" value="1"/>
</dbReference>
<feature type="transmembrane region" description="Helical" evidence="8">
    <location>
        <begin position="155"/>
        <end position="178"/>
    </location>
</feature>
<evidence type="ECO:0000313" key="9">
    <source>
        <dbReference type="EMBL" id="PNP49293.1"/>
    </source>
</evidence>
<evidence type="ECO:0000256" key="7">
    <source>
        <dbReference type="ARBA" id="ARBA00034313"/>
    </source>
</evidence>
<evidence type="ECO:0000256" key="1">
    <source>
        <dbReference type="ARBA" id="ARBA00004141"/>
    </source>
</evidence>
<keyword evidence="6 8" id="KW-0472">Membrane</keyword>
<feature type="transmembrane region" description="Helical" evidence="8">
    <location>
        <begin position="96"/>
        <end position="117"/>
    </location>
</feature>
<evidence type="ECO:0000313" key="10">
    <source>
        <dbReference type="Proteomes" id="UP000236290"/>
    </source>
</evidence>
<dbReference type="OrthoDB" id="5954308at2759"/>
<evidence type="ECO:0000256" key="3">
    <source>
        <dbReference type="ARBA" id="ARBA00022989"/>
    </source>
</evidence>
<dbReference type="GO" id="GO:0016020">
    <property type="term" value="C:membrane"/>
    <property type="evidence" value="ECO:0007669"/>
    <property type="project" value="UniProtKB-SubCell"/>
</dbReference>
<keyword evidence="3 8" id="KW-1133">Transmembrane helix</keyword>
<keyword evidence="5" id="KW-0503">Monooxygenase</keyword>
<dbReference type="GO" id="GO:0004497">
    <property type="term" value="F:monooxygenase activity"/>
    <property type="evidence" value="ECO:0007669"/>
    <property type="project" value="UniProtKB-KW"/>
</dbReference>
<feature type="transmembrane region" description="Helical" evidence="8">
    <location>
        <begin position="21"/>
        <end position="45"/>
    </location>
</feature>
<dbReference type="PANTHER" id="PTHR35042">
    <property type="entry name" value="ANTHRONE OXYGENASE ENCC"/>
    <property type="match status" value="1"/>
</dbReference>
<dbReference type="PANTHER" id="PTHR35042:SF3">
    <property type="entry name" value="ANTHRONE OXYGENASE-RELATED"/>
    <property type="match status" value="1"/>
</dbReference>
<comment type="caution">
    <text evidence="9">The sequence shown here is derived from an EMBL/GenBank/DDBJ whole genome shotgun (WGS) entry which is preliminary data.</text>
</comment>
<keyword evidence="4" id="KW-0560">Oxidoreductase</keyword>
<organism evidence="9 10">
    <name type="scientific">Trichoderma harzianum</name>
    <name type="common">Hypocrea lixii</name>
    <dbReference type="NCBI Taxonomy" id="5544"/>
    <lineage>
        <taxon>Eukaryota</taxon>
        <taxon>Fungi</taxon>
        <taxon>Dikarya</taxon>
        <taxon>Ascomycota</taxon>
        <taxon>Pezizomycotina</taxon>
        <taxon>Sordariomycetes</taxon>
        <taxon>Hypocreomycetidae</taxon>
        <taxon>Hypocreales</taxon>
        <taxon>Hypocreaceae</taxon>
        <taxon>Trichoderma</taxon>
    </lineage>
</organism>